<dbReference type="InterPro" id="IPR036563">
    <property type="entry name" value="MoaE_sf"/>
</dbReference>
<dbReference type="Gene3D" id="3.90.1170.40">
    <property type="entry name" value="Molybdopterin biosynthesis MoaE subunit"/>
    <property type="match status" value="1"/>
</dbReference>
<dbReference type="RefSeq" id="WP_011940359.1">
    <property type="nucleotide sequence ID" value="NC_009483.1"/>
</dbReference>
<organism evidence="12 13">
    <name type="scientific">Geotalea uraniireducens (strain Rf4)</name>
    <name type="common">Geobacter uraniireducens</name>
    <dbReference type="NCBI Taxonomy" id="351605"/>
    <lineage>
        <taxon>Bacteria</taxon>
        <taxon>Pseudomonadati</taxon>
        <taxon>Thermodesulfobacteriota</taxon>
        <taxon>Desulfuromonadia</taxon>
        <taxon>Geobacterales</taxon>
        <taxon>Geobacteraceae</taxon>
        <taxon>Geotalea</taxon>
    </lineage>
</organism>
<evidence type="ECO:0000256" key="5">
    <source>
        <dbReference type="ARBA" id="ARBA00023150"/>
    </source>
</evidence>
<dbReference type="InterPro" id="IPR003448">
    <property type="entry name" value="Mopterin_biosynth_MoaE"/>
</dbReference>
<dbReference type="UniPathway" id="UPA00344"/>
<dbReference type="GO" id="GO:0030366">
    <property type="term" value="F:molybdopterin synthase activity"/>
    <property type="evidence" value="ECO:0007669"/>
    <property type="project" value="UniProtKB-EC"/>
</dbReference>
<comment type="catalytic activity">
    <reaction evidence="11">
        <text>2 [molybdopterin-synthase sulfur-carrier protein]-C-terminal-Gly-aminoethanethioate + cyclic pyranopterin phosphate + H2O = molybdopterin + 2 [molybdopterin-synthase sulfur-carrier protein]-C-terminal Gly-Gly + 2 H(+)</text>
        <dbReference type="Rhea" id="RHEA:26333"/>
        <dbReference type="Rhea" id="RHEA-COMP:12202"/>
        <dbReference type="Rhea" id="RHEA-COMP:19907"/>
        <dbReference type="ChEBI" id="CHEBI:15377"/>
        <dbReference type="ChEBI" id="CHEBI:15378"/>
        <dbReference type="ChEBI" id="CHEBI:58698"/>
        <dbReference type="ChEBI" id="CHEBI:59648"/>
        <dbReference type="ChEBI" id="CHEBI:90778"/>
        <dbReference type="ChEBI" id="CHEBI:232372"/>
        <dbReference type="EC" id="2.8.1.12"/>
    </reaction>
</comment>
<dbReference type="EMBL" id="CP000698">
    <property type="protein sequence ID" value="ABQ27700.1"/>
    <property type="molecule type" value="Genomic_DNA"/>
</dbReference>
<evidence type="ECO:0000313" key="12">
    <source>
        <dbReference type="EMBL" id="ABQ27700.1"/>
    </source>
</evidence>
<evidence type="ECO:0000256" key="6">
    <source>
        <dbReference type="ARBA" id="ARBA00026066"/>
    </source>
</evidence>
<dbReference type="Pfam" id="PF02391">
    <property type="entry name" value="MoaE"/>
    <property type="match status" value="1"/>
</dbReference>
<evidence type="ECO:0000256" key="3">
    <source>
        <dbReference type="ARBA" id="ARBA00011950"/>
    </source>
</evidence>
<evidence type="ECO:0000256" key="10">
    <source>
        <dbReference type="ARBA" id="ARBA00032474"/>
    </source>
</evidence>
<dbReference type="Proteomes" id="UP000006695">
    <property type="component" value="Chromosome"/>
</dbReference>
<protein>
    <recommendedName>
        <fullName evidence="4">Molybdopterin synthase catalytic subunit</fullName>
        <ecNumber evidence="3">2.8.1.12</ecNumber>
    </recommendedName>
    <alternativeName>
        <fullName evidence="9">MPT synthase subunit 2</fullName>
    </alternativeName>
    <alternativeName>
        <fullName evidence="7">Molybdenum cofactor biosynthesis protein E</fullName>
    </alternativeName>
    <alternativeName>
        <fullName evidence="8">Molybdopterin-converting factor large subunit</fullName>
    </alternativeName>
    <alternativeName>
        <fullName evidence="10">Molybdopterin-converting factor subunit 2</fullName>
    </alternativeName>
</protein>
<accession>A5G7D2</accession>
<proteinExistence type="inferred from homology"/>
<dbReference type="KEGG" id="gur:Gura_3545"/>
<name>A5G7D2_GEOUR</name>
<dbReference type="EC" id="2.8.1.12" evidence="3"/>
<evidence type="ECO:0000256" key="11">
    <source>
        <dbReference type="ARBA" id="ARBA00049878"/>
    </source>
</evidence>
<keyword evidence="13" id="KW-1185">Reference proteome</keyword>
<comment type="similarity">
    <text evidence="2">Belongs to the MoaE family.</text>
</comment>
<gene>
    <name evidence="12" type="ordered locus">Gura_3545</name>
</gene>
<reference evidence="12 13" key="1">
    <citation type="submission" date="2007-05" db="EMBL/GenBank/DDBJ databases">
        <title>Complete sequence of Geobacter uraniireducens Rf4.</title>
        <authorList>
            <consortium name="US DOE Joint Genome Institute"/>
            <person name="Copeland A."/>
            <person name="Lucas S."/>
            <person name="Lapidus A."/>
            <person name="Barry K."/>
            <person name="Detter J.C."/>
            <person name="Glavina del Rio T."/>
            <person name="Hammon N."/>
            <person name="Israni S."/>
            <person name="Dalin E."/>
            <person name="Tice H."/>
            <person name="Pitluck S."/>
            <person name="Chertkov O."/>
            <person name="Brettin T."/>
            <person name="Bruce D."/>
            <person name="Han C."/>
            <person name="Schmutz J."/>
            <person name="Larimer F."/>
            <person name="Land M."/>
            <person name="Hauser L."/>
            <person name="Kyrpides N."/>
            <person name="Mikhailova N."/>
            <person name="Shelobolina E."/>
            <person name="Aklujkar M."/>
            <person name="Lovley D."/>
            <person name="Richardson P."/>
        </authorList>
    </citation>
    <scope>NUCLEOTIDE SEQUENCE [LARGE SCALE GENOMIC DNA]</scope>
    <source>
        <strain evidence="12 13">Rf4</strain>
    </source>
</reference>
<evidence type="ECO:0000313" key="13">
    <source>
        <dbReference type="Proteomes" id="UP000006695"/>
    </source>
</evidence>
<sequence length="127" mass="13819">MVIVSTEPINPSEAYGLIEKSRSGSVVLHYAVVKEDIGVGKATSCIDYRSEGDTKAELGIISGELKEKWEIEDVLLIRRTGCLGVGDIISLVAASSPNSEDAFEACKYGISRLKKMATIKKQEMFHP</sequence>
<evidence type="ECO:0000256" key="4">
    <source>
        <dbReference type="ARBA" id="ARBA00013858"/>
    </source>
</evidence>
<evidence type="ECO:0000256" key="8">
    <source>
        <dbReference type="ARBA" id="ARBA00030407"/>
    </source>
</evidence>
<comment type="pathway">
    <text evidence="1">Cofactor biosynthesis; molybdopterin biosynthesis.</text>
</comment>
<evidence type="ECO:0000256" key="7">
    <source>
        <dbReference type="ARBA" id="ARBA00029745"/>
    </source>
</evidence>
<dbReference type="OrthoDB" id="9803224at2"/>
<dbReference type="STRING" id="351605.Gura_3545"/>
<comment type="subunit">
    <text evidence="6">Heterotetramer of 2 MoaD subunits and 2 MoaE subunits. Also stable as homodimer. The enzyme changes between these two forms during catalysis.</text>
</comment>
<dbReference type="AlphaFoldDB" id="A5G7D2"/>
<keyword evidence="5" id="KW-0501">Molybdenum cofactor biosynthesis</keyword>
<dbReference type="HOGENOM" id="CLU_089568_1_2_7"/>
<evidence type="ECO:0000256" key="9">
    <source>
        <dbReference type="ARBA" id="ARBA00030781"/>
    </source>
</evidence>
<dbReference type="GO" id="GO:0006777">
    <property type="term" value="P:Mo-molybdopterin cofactor biosynthetic process"/>
    <property type="evidence" value="ECO:0007669"/>
    <property type="project" value="UniProtKB-KW"/>
</dbReference>
<dbReference type="PANTHER" id="PTHR23404">
    <property type="entry name" value="MOLYBDOPTERIN SYNTHASE RELATED"/>
    <property type="match status" value="1"/>
</dbReference>
<evidence type="ECO:0000256" key="2">
    <source>
        <dbReference type="ARBA" id="ARBA00005426"/>
    </source>
</evidence>
<evidence type="ECO:0000256" key="1">
    <source>
        <dbReference type="ARBA" id="ARBA00005046"/>
    </source>
</evidence>
<dbReference type="SUPFAM" id="SSF54690">
    <property type="entry name" value="Molybdopterin synthase subunit MoaE"/>
    <property type="match status" value="1"/>
</dbReference>